<dbReference type="EMBL" id="JBBJCI010000120">
    <property type="protein sequence ID" value="KAK7248149.1"/>
    <property type="molecule type" value="Genomic_DNA"/>
</dbReference>
<dbReference type="Proteomes" id="UP001363151">
    <property type="component" value="Unassembled WGS sequence"/>
</dbReference>
<feature type="region of interest" description="Disordered" evidence="2">
    <location>
        <begin position="1"/>
        <end position="25"/>
    </location>
</feature>
<evidence type="ECO:0000313" key="4">
    <source>
        <dbReference type="Proteomes" id="UP001363151"/>
    </source>
</evidence>
<dbReference type="PANTHER" id="PTHR15243:SF0">
    <property type="entry name" value="SERINE_THREONINE-PROTEIN KINASE 19"/>
    <property type="match status" value="1"/>
</dbReference>
<dbReference type="InterPro" id="IPR018865">
    <property type="entry name" value="STK19-like"/>
</dbReference>
<protein>
    <submittedName>
        <fullName evidence="3">Protein serine/threonine kinase</fullName>
    </submittedName>
</protein>
<keyword evidence="4" id="KW-1185">Reference proteome</keyword>
<gene>
    <name evidence="3" type="primary">STK19</name>
    <name evidence="3" type="ORF">SO694_00080165</name>
</gene>
<dbReference type="GO" id="GO:0016301">
    <property type="term" value="F:kinase activity"/>
    <property type="evidence" value="ECO:0007669"/>
    <property type="project" value="UniProtKB-KW"/>
</dbReference>
<evidence type="ECO:0000256" key="1">
    <source>
        <dbReference type="ARBA" id="ARBA00093458"/>
    </source>
</evidence>
<accession>A0ABR1G4W4</accession>
<proteinExistence type="inferred from homology"/>
<comment type="caution">
    <text evidence="3">The sequence shown here is derived from an EMBL/GenBank/DDBJ whole genome shotgun (WGS) entry which is preliminary data.</text>
</comment>
<evidence type="ECO:0000313" key="3">
    <source>
        <dbReference type="EMBL" id="KAK7248149.1"/>
    </source>
</evidence>
<sequence>MAEAFRGLSSSSESEDEDGGFLRTYADERASKRRRMAAAVEAAQESGGGEYDAAAAAAADAAFEGVELPSDVEAALAVLRPRLPPRLVLAHHLPGVVERRGDCERELRDLAARRKVKYLQLPTAGSDVAVVDAGEYAAALAGRPAFLEFAMARAGRLYATEAELRESGILAPGEAAAPPAAGRRREDAERAALDELRAAGLLRPRRDAPGVAAWWFAMPRCGAFAAATLAGRRKLQLALKRSKYKELNVDKPVAALKKACPLGQEFHVRDLVGRGDAELVRRPAGRFLRSRRGFDD</sequence>
<reference evidence="3 4" key="1">
    <citation type="submission" date="2024-03" db="EMBL/GenBank/DDBJ databases">
        <title>Aureococcus anophagefferens CCMP1851 and Kratosvirus quantuckense: Draft genome of a second virus-susceptible host strain in the model system.</title>
        <authorList>
            <person name="Chase E."/>
            <person name="Truchon A.R."/>
            <person name="Schepens W."/>
            <person name="Wilhelm S.W."/>
        </authorList>
    </citation>
    <scope>NUCLEOTIDE SEQUENCE [LARGE SCALE GENOMIC DNA]</scope>
    <source>
        <strain evidence="3 4">CCMP1851</strain>
    </source>
</reference>
<dbReference type="Pfam" id="PF10494">
    <property type="entry name" value="Stk19"/>
    <property type="match status" value="1"/>
</dbReference>
<evidence type="ECO:0000256" key="2">
    <source>
        <dbReference type="SAM" id="MobiDB-lite"/>
    </source>
</evidence>
<name>A0ABR1G4W4_AURAN</name>
<keyword evidence="3" id="KW-0418">Kinase</keyword>
<organism evidence="3 4">
    <name type="scientific">Aureococcus anophagefferens</name>
    <name type="common">Harmful bloom alga</name>
    <dbReference type="NCBI Taxonomy" id="44056"/>
    <lineage>
        <taxon>Eukaryota</taxon>
        <taxon>Sar</taxon>
        <taxon>Stramenopiles</taxon>
        <taxon>Ochrophyta</taxon>
        <taxon>Pelagophyceae</taxon>
        <taxon>Pelagomonadales</taxon>
        <taxon>Pelagomonadaceae</taxon>
        <taxon>Aureococcus</taxon>
    </lineage>
</organism>
<dbReference type="PANTHER" id="PTHR15243">
    <property type="entry name" value="SERINE/THREONINE-PROTEIN KINASE 19"/>
    <property type="match status" value="1"/>
</dbReference>
<comment type="similarity">
    <text evidence="1">Belongs to the STK19 family.</text>
</comment>
<keyword evidence="3" id="KW-0808">Transferase</keyword>